<gene>
    <name evidence="1" type="ORF">NPIL_29261</name>
</gene>
<dbReference type="EMBL" id="BMAW01038114">
    <property type="protein sequence ID" value="GFU51074.1"/>
    <property type="molecule type" value="Genomic_DNA"/>
</dbReference>
<organism evidence="1 2">
    <name type="scientific">Nephila pilipes</name>
    <name type="common">Giant wood spider</name>
    <name type="synonym">Nephila maculata</name>
    <dbReference type="NCBI Taxonomy" id="299642"/>
    <lineage>
        <taxon>Eukaryota</taxon>
        <taxon>Metazoa</taxon>
        <taxon>Ecdysozoa</taxon>
        <taxon>Arthropoda</taxon>
        <taxon>Chelicerata</taxon>
        <taxon>Arachnida</taxon>
        <taxon>Araneae</taxon>
        <taxon>Araneomorphae</taxon>
        <taxon>Entelegynae</taxon>
        <taxon>Araneoidea</taxon>
        <taxon>Nephilidae</taxon>
        <taxon>Nephila</taxon>
    </lineage>
</organism>
<name>A0A8X6UW60_NEPPI</name>
<protein>
    <submittedName>
        <fullName evidence="1">Uncharacterized protein</fullName>
    </submittedName>
</protein>
<dbReference type="Proteomes" id="UP000887013">
    <property type="component" value="Unassembled WGS sequence"/>
</dbReference>
<comment type="caution">
    <text evidence="1">The sequence shown here is derived from an EMBL/GenBank/DDBJ whole genome shotgun (WGS) entry which is preliminary data.</text>
</comment>
<sequence length="114" mass="13679">MNCAIPLDRPYEPSEEHTPVYLSLHGGKKLYMKRGNAEQDVKLSFQRIRDDPYVLSRKQQNVMNHIKETKMAQEDLWKCKVAERKAERDVLKTKETELKMERKLLKTKKYEWKI</sequence>
<accession>A0A8X6UW60</accession>
<keyword evidence="2" id="KW-1185">Reference proteome</keyword>
<evidence type="ECO:0000313" key="1">
    <source>
        <dbReference type="EMBL" id="GFU51074.1"/>
    </source>
</evidence>
<reference evidence="1" key="1">
    <citation type="submission" date="2020-08" db="EMBL/GenBank/DDBJ databases">
        <title>Multicomponent nature underlies the extraordinary mechanical properties of spider dragline silk.</title>
        <authorList>
            <person name="Kono N."/>
            <person name="Nakamura H."/>
            <person name="Mori M."/>
            <person name="Yoshida Y."/>
            <person name="Ohtoshi R."/>
            <person name="Malay A.D."/>
            <person name="Moran D.A.P."/>
            <person name="Tomita M."/>
            <person name="Numata K."/>
            <person name="Arakawa K."/>
        </authorList>
    </citation>
    <scope>NUCLEOTIDE SEQUENCE</scope>
</reference>
<evidence type="ECO:0000313" key="2">
    <source>
        <dbReference type="Proteomes" id="UP000887013"/>
    </source>
</evidence>
<proteinExistence type="predicted"/>
<dbReference type="OrthoDB" id="6460460at2759"/>
<dbReference type="AlphaFoldDB" id="A0A8X6UW60"/>